<keyword evidence="2" id="KW-1185">Reference proteome</keyword>
<dbReference type="InterPro" id="IPR014710">
    <property type="entry name" value="RmlC-like_jellyroll"/>
</dbReference>
<gene>
    <name evidence="1" type="ORF">HUE57_05285</name>
</gene>
<dbReference type="KEGG" id="rev:HUE57_05285"/>
<name>A0A6N0HR40_9GAMM</name>
<organism evidence="1 2">
    <name type="scientific">Candidatus Reidiella endopervernicosa</name>
    <dbReference type="NCBI Taxonomy" id="2738883"/>
    <lineage>
        <taxon>Bacteria</taxon>
        <taxon>Pseudomonadati</taxon>
        <taxon>Pseudomonadota</taxon>
        <taxon>Gammaproteobacteria</taxon>
        <taxon>Candidatus Reidiella</taxon>
    </lineage>
</organism>
<dbReference type="SUPFAM" id="SSF46785">
    <property type="entry name" value="Winged helix' DNA-binding domain"/>
    <property type="match status" value="1"/>
</dbReference>
<evidence type="ECO:0000313" key="2">
    <source>
        <dbReference type="Proteomes" id="UP000509658"/>
    </source>
</evidence>
<proteinExistence type="predicted"/>
<evidence type="ECO:0000313" key="1">
    <source>
        <dbReference type="EMBL" id="QKQ24833.1"/>
    </source>
</evidence>
<reference evidence="1 2" key="1">
    <citation type="submission" date="2020-05" db="EMBL/GenBank/DDBJ databases">
        <title>Horizontal transmission and recombination maintain forever young bacterial symbiont genomes.</title>
        <authorList>
            <person name="Russell S.L."/>
            <person name="Pepper-Tunick E."/>
            <person name="Svedberg J."/>
            <person name="Byrne A."/>
            <person name="Ruelas Castillo J."/>
            <person name="Vollmers C."/>
            <person name="Beinart R.A."/>
            <person name="Corbett-Detig R."/>
        </authorList>
    </citation>
    <scope>NUCLEOTIDE SEQUENCE [LARGE SCALE GENOMIC DNA]</scope>
    <source>
        <strain evidence="1">Santa_Monica_outfall</strain>
    </source>
</reference>
<sequence>MALLGGKEQFQKWMDSSPTFNTGSLITSAHALKQVVERFANHAFIPVENRLAGLLIEKMGEEQNIKIKQSDLAIELGTAREIASRHLSRWQNGA</sequence>
<dbReference type="InterPro" id="IPR036390">
    <property type="entry name" value="WH_DNA-bd_sf"/>
</dbReference>
<accession>A0A6N0HR40</accession>
<dbReference type="RefSeq" id="WP_174672480.1">
    <property type="nucleotide sequence ID" value="NZ_CP054491.1"/>
</dbReference>
<dbReference type="Proteomes" id="UP000509658">
    <property type="component" value="Chromosome"/>
</dbReference>
<protein>
    <submittedName>
        <fullName evidence="1">Crp/Fnr family transcriptional regulator</fullName>
    </submittedName>
</protein>
<dbReference type="Gene3D" id="2.60.120.10">
    <property type="entry name" value="Jelly Rolls"/>
    <property type="match status" value="1"/>
</dbReference>
<dbReference type="AlphaFoldDB" id="A0A6N0HR40"/>
<dbReference type="EMBL" id="CP054491">
    <property type="protein sequence ID" value="QKQ24833.1"/>
    <property type="molecule type" value="Genomic_DNA"/>
</dbReference>